<dbReference type="GO" id="GO:0005524">
    <property type="term" value="F:ATP binding"/>
    <property type="evidence" value="ECO:0007669"/>
    <property type="project" value="UniProtKB-KW"/>
</dbReference>
<dbReference type="EMBL" id="FTOG01000001">
    <property type="protein sequence ID" value="SIS41501.1"/>
    <property type="molecule type" value="Genomic_DNA"/>
</dbReference>
<evidence type="ECO:0000256" key="2">
    <source>
        <dbReference type="ARBA" id="ARBA00022448"/>
    </source>
</evidence>
<keyword evidence="3" id="KW-0536">Nodulation</keyword>
<feature type="domain" description="ABC transporter" evidence="6">
    <location>
        <begin position="24"/>
        <end position="253"/>
    </location>
</feature>
<keyword evidence="2" id="KW-0813">Transport</keyword>
<evidence type="ECO:0000313" key="8">
    <source>
        <dbReference type="Proteomes" id="UP000186221"/>
    </source>
</evidence>
<dbReference type="SMART" id="SM00382">
    <property type="entry name" value="AAA"/>
    <property type="match status" value="1"/>
</dbReference>
<dbReference type="InterPro" id="IPR050763">
    <property type="entry name" value="ABC_transporter_ATP-binding"/>
</dbReference>
<proteinExistence type="inferred from homology"/>
<dbReference type="InterPro" id="IPR003593">
    <property type="entry name" value="AAA+_ATPase"/>
</dbReference>
<keyword evidence="4" id="KW-0547">Nucleotide-binding</keyword>
<dbReference type="PROSITE" id="PS50893">
    <property type="entry name" value="ABC_TRANSPORTER_2"/>
    <property type="match status" value="1"/>
</dbReference>
<dbReference type="NCBIfam" id="TIGR03864">
    <property type="entry name" value="PQQ_ABC_ATP"/>
    <property type="match status" value="1"/>
</dbReference>
<evidence type="ECO:0000256" key="1">
    <source>
        <dbReference type="ARBA" id="ARBA00005417"/>
    </source>
</evidence>
<dbReference type="PANTHER" id="PTHR42711:SF5">
    <property type="entry name" value="ABC TRANSPORTER ATP-BINDING PROTEIN NATA"/>
    <property type="match status" value="1"/>
</dbReference>
<dbReference type="STRING" id="453582.SAMN05421580_10173"/>
<gene>
    <name evidence="7" type="ORF">SAMN05421580_10173</name>
</gene>
<evidence type="ECO:0000256" key="3">
    <source>
        <dbReference type="ARBA" id="ARBA00022458"/>
    </source>
</evidence>
<accession>A0A1N7IWY3</accession>
<comment type="similarity">
    <text evidence="1">Belongs to the ABC transporter superfamily.</text>
</comment>
<dbReference type="GO" id="GO:0016887">
    <property type="term" value="F:ATP hydrolysis activity"/>
    <property type="evidence" value="ECO:0007669"/>
    <property type="project" value="InterPro"/>
</dbReference>
<evidence type="ECO:0000259" key="6">
    <source>
        <dbReference type="PROSITE" id="PS50893"/>
    </source>
</evidence>
<dbReference type="OrthoDB" id="9778547at2"/>
<dbReference type="Pfam" id="PF00005">
    <property type="entry name" value="ABC_tran"/>
    <property type="match status" value="1"/>
</dbReference>
<organism evidence="7 8">
    <name type="scientific">Rhodobacter aestuarii</name>
    <dbReference type="NCBI Taxonomy" id="453582"/>
    <lineage>
        <taxon>Bacteria</taxon>
        <taxon>Pseudomonadati</taxon>
        <taxon>Pseudomonadota</taxon>
        <taxon>Alphaproteobacteria</taxon>
        <taxon>Rhodobacterales</taxon>
        <taxon>Rhodobacter group</taxon>
        <taxon>Rhodobacter</taxon>
    </lineage>
</organism>
<evidence type="ECO:0000256" key="4">
    <source>
        <dbReference type="ARBA" id="ARBA00022741"/>
    </source>
</evidence>
<dbReference type="Gene3D" id="3.40.50.300">
    <property type="entry name" value="P-loop containing nucleotide triphosphate hydrolases"/>
    <property type="match status" value="1"/>
</dbReference>
<dbReference type="PANTHER" id="PTHR42711">
    <property type="entry name" value="ABC TRANSPORTER ATP-BINDING PROTEIN"/>
    <property type="match status" value="1"/>
</dbReference>
<dbReference type="Proteomes" id="UP000186221">
    <property type="component" value="Unassembled WGS sequence"/>
</dbReference>
<dbReference type="SUPFAM" id="SSF52540">
    <property type="entry name" value="P-loop containing nucleoside triphosphate hydrolases"/>
    <property type="match status" value="1"/>
</dbReference>
<keyword evidence="5 7" id="KW-0067">ATP-binding</keyword>
<sequence length="258" mass="27449">MRCRSPAQPAKASGWRSPLNEPALHVAGLSHRWGAKLALDEVGFTLPAGRFCALLGPNGAGKSTLMAVLTGLIRPRPGVVTVEGVDMGRAPRKALAGIGVVFQQPTHDLDRTVAANLRYFAALQGLARRETEGRIAEALTRLGMAERAGEKVGKLNGGHRRRMEIARALLHRPKLLLLDEPTVGLDAPARAAITAHVHDLTATGITVLWATHLVDELHDSDEMVLLHRGTVAATGAIGQLRGEVPLADWFLARTGAAA</sequence>
<reference evidence="8" key="1">
    <citation type="submission" date="2017-01" db="EMBL/GenBank/DDBJ databases">
        <authorList>
            <person name="Varghese N."/>
            <person name="Submissions S."/>
        </authorList>
    </citation>
    <scope>NUCLEOTIDE SEQUENCE [LARGE SCALE GENOMIC DNA]</scope>
    <source>
        <strain evidence="8">DSM 19945</strain>
    </source>
</reference>
<dbReference type="InterPro" id="IPR027417">
    <property type="entry name" value="P-loop_NTPase"/>
</dbReference>
<dbReference type="InterPro" id="IPR003439">
    <property type="entry name" value="ABC_transporter-like_ATP-bd"/>
</dbReference>
<dbReference type="InterPro" id="IPR022467">
    <property type="entry name" value="ABC_transprt_ATP-bd_su_PQQ"/>
</dbReference>
<dbReference type="AlphaFoldDB" id="A0A1N7IWY3"/>
<evidence type="ECO:0000256" key="5">
    <source>
        <dbReference type="ARBA" id="ARBA00022840"/>
    </source>
</evidence>
<protein>
    <submittedName>
        <fullName evidence="7">ABC-2 type transport system ATP-binding protein</fullName>
    </submittedName>
</protein>
<name>A0A1N7IWY3_9RHOB</name>
<evidence type="ECO:0000313" key="7">
    <source>
        <dbReference type="EMBL" id="SIS41501.1"/>
    </source>
</evidence>
<keyword evidence="8" id="KW-1185">Reference proteome</keyword>